<evidence type="ECO:0000313" key="1">
    <source>
        <dbReference type="EMBL" id="MBI3627959.1"/>
    </source>
</evidence>
<comment type="caution">
    <text evidence="1">The sequence shown here is derived from an EMBL/GenBank/DDBJ whole genome shotgun (WGS) entry which is preliminary data.</text>
</comment>
<protein>
    <submittedName>
        <fullName evidence="1">Uncharacterized protein</fullName>
    </submittedName>
</protein>
<dbReference type="EMBL" id="JACQCQ010000014">
    <property type="protein sequence ID" value="MBI3627959.1"/>
    <property type="molecule type" value="Genomic_DNA"/>
</dbReference>
<sequence length="178" mass="21177">MNPESMLKGRMAETLFEELMRQSGNIVYRFGYEAIVQNLVQLEEKFDRYNEVGERIRAIPDFIVLDKSGKPEFVEVKFRWDSKSGNADPERLVILQKYWGAKLVVVNCWQQPYFRIAESPYLDNKKQFVLNPLMEVKNWKIKQEVYWEFENLVHKYLTPTLIPSKDKKANSWSPLHLK</sequence>
<accession>A0A9D6LP03</accession>
<dbReference type="AlphaFoldDB" id="A0A9D6LP03"/>
<organism evidence="1 2">
    <name type="scientific">Candidatus Sungiibacteriota bacterium</name>
    <dbReference type="NCBI Taxonomy" id="2750080"/>
    <lineage>
        <taxon>Bacteria</taxon>
        <taxon>Candidatus Sungiibacteriota</taxon>
    </lineage>
</organism>
<evidence type="ECO:0000313" key="2">
    <source>
        <dbReference type="Proteomes" id="UP000808388"/>
    </source>
</evidence>
<dbReference type="Proteomes" id="UP000808388">
    <property type="component" value="Unassembled WGS sequence"/>
</dbReference>
<proteinExistence type="predicted"/>
<name>A0A9D6LP03_9BACT</name>
<gene>
    <name evidence="1" type="ORF">HY220_04440</name>
</gene>
<reference evidence="1" key="1">
    <citation type="submission" date="2020-07" db="EMBL/GenBank/DDBJ databases">
        <title>Huge and variable diversity of episymbiotic CPR bacteria and DPANN archaea in groundwater ecosystems.</title>
        <authorList>
            <person name="He C.Y."/>
            <person name="Keren R."/>
            <person name="Whittaker M."/>
            <person name="Farag I.F."/>
            <person name="Doudna J."/>
            <person name="Cate J.H.D."/>
            <person name="Banfield J.F."/>
        </authorList>
    </citation>
    <scope>NUCLEOTIDE SEQUENCE</scope>
    <source>
        <strain evidence="1">NC_groundwater_972_Pr1_S-0.2um_49_27</strain>
    </source>
</reference>